<sequence length="377" mass="42574">MYLISTTSTHLAKFLPMLTLIVITGLMTACDQQIDPIKESTETNIASAARTADTNATLKSTATFPIGATPGSWISKKTKGYQMFESNFSSKTVHAYMSIESAENKFNFQEIDYWVKWAESNPIRLHGHCLVFHTGAPDWMLQYKGTTAQFEQMIKNHIQTIVSRHKGKIKSWDVYNEVFTSKGGIDQTAFRKMYSSDEDYMKFIKRCFQWAHEADPKAQLFYNDYSLENSQAKLDAVIKMVEDFKRSGVQIDGIGSQMHINLNTSEAGIRNSFLKLAATGLLVHVSELDVALNPSNDANLEINQQLLNAQRSKYQSVASLYKQIIPGRLQHGITVWDFSDADSWIVAQKKKKDAPCIFDANYNKKPAFYGILDGLKN</sequence>
<comment type="catalytic activity">
    <reaction evidence="1 10">
        <text>Endohydrolysis of (1-&gt;4)-beta-D-xylosidic linkages in xylans.</text>
        <dbReference type="EC" id="3.2.1.8"/>
    </reaction>
</comment>
<comment type="similarity">
    <text evidence="2 10">Belongs to the glycosyl hydrolase 10 (cellulase F) family.</text>
</comment>
<dbReference type="STRING" id="1185876.BN8_02615"/>
<accession>I2GHZ0</accession>
<dbReference type="Proteomes" id="UP000009309">
    <property type="component" value="Unassembled WGS sequence"/>
</dbReference>
<dbReference type="GO" id="GO:0045493">
    <property type="term" value="P:xylan catabolic process"/>
    <property type="evidence" value="ECO:0007669"/>
    <property type="project" value="UniProtKB-KW"/>
</dbReference>
<dbReference type="EC" id="3.2.1.8" evidence="10"/>
<evidence type="ECO:0000256" key="7">
    <source>
        <dbReference type="ARBA" id="ARBA00023295"/>
    </source>
</evidence>
<dbReference type="InterPro" id="IPR031158">
    <property type="entry name" value="GH10_AS"/>
</dbReference>
<protein>
    <recommendedName>
        <fullName evidence="10">Beta-xylanase</fullName>
        <ecNumber evidence="10">3.2.1.8</ecNumber>
    </recommendedName>
</protein>
<name>I2GHZ0_9BACT</name>
<keyword evidence="13" id="KW-1185">Reference proteome</keyword>
<evidence type="ECO:0000256" key="6">
    <source>
        <dbReference type="ARBA" id="ARBA00023277"/>
    </source>
</evidence>
<keyword evidence="6 10" id="KW-0119">Carbohydrate metabolism</keyword>
<organism evidence="12 13">
    <name type="scientific">Fibrisoma limi BUZ 3</name>
    <dbReference type="NCBI Taxonomy" id="1185876"/>
    <lineage>
        <taxon>Bacteria</taxon>
        <taxon>Pseudomonadati</taxon>
        <taxon>Bacteroidota</taxon>
        <taxon>Cytophagia</taxon>
        <taxon>Cytophagales</taxon>
        <taxon>Spirosomataceae</taxon>
        <taxon>Fibrisoma</taxon>
    </lineage>
</organism>
<dbReference type="InterPro" id="IPR017853">
    <property type="entry name" value="GH"/>
</dbReference>
<dbReference type="PROSITE" id="PS00591">
    <property type="entry name" value="GH10_1"/>
    <property type="match status" value="1"/>
</dbReference>
<dbReference type="OrthoDB" id="9809277at2"/>
<evidence type="ECO:0000256" key="3">
    <source>
        <dbReference type="ARBA" id="ARBA00022651"/>
    </source>
</evidence>
<dbReference type="Pfam" id="PF00331">
    <property type="entry name" value="Glyco_hydro_10"/>
    <property type="match status" value="1"/>
</dbReference>
<keyword evidence="3 12" id="KW-0858">Xylan degradation</keyword>
<keyword evidence="8 10" id="KW-0624">Polysaccharide degradation</keyword>
<proteinExistence type="inferred from homology"/>
<feature type="domain" description="GH10" evidence="11">
    <location>
        <begin position="52"/>
        <end position="374"/>
    </location>
</feature>
<gene>
    <name evidence="12" type="ORF">BN8_02615</name>
</gene>
<keyword evidence="7 10" id="KW-0326">Glycosidase</keyword>
<dbReference type="PRINTS" id="PR00134">
    <property type="entry name" value="GLHYDRLASE10"/>
</dbReference>
<dbReference type="PANTHER" id="PTHR31490:SF88">
    <property type="entry name" value="BETA-XYLANASE"/>
    <property type="match status" value="1"/>
</dbReference>
<dbReference type="SMART" id="SM00633">
    <property type="entry name" value="Glyco_10"/>
    <property type="match status" value="1"/>
</dbReference>
<feature type="active site" description="Nucleophile" evidence="9">
    <location>
        <position position="287"/>
    </location>
</feature>
<dbReference type="GO" id="GO:0031176">
    <property type="term" value="F:endo-1,4-beta-xylanase activity"/>
    <property type="evidence" value="ECO:0007669"/>
    <property type="project" value="UniProtKB-EC"/>
</dbReference>
<evidence type="ECO:0000259" key="11">
    <source>
        <dbReference type="PROSITE" id="PS51760"/>
    </source>
</evidence>
<comment type="caution">
    <text evidence="12">The sequence shown here is derived from an EMBL/GenBank/DDBJ whole genome shotgun (WGS) entry which is preliminary data.</text>
</comment>
<evidence type="ECO:0000256" key="4">
    <source>
        <dbReference type="ARBA" id="ARBA00022729"/>
    </source>
</evidence>
<reference evidence="12 13" key="1">
    <citation type="journal article" date="2012" name="J. Bacteriol.">
        <title>Genome Sequence of the Filamentous Bacterium Fibrisoma limi BUZ 3T.</title>
        <authorList>
            <person name="Filippini M."/>
            <person name="Qi W."/>
            <person name="Jaenicke S."/>
            <person name="Goesmann A."/>
            <person name="Smits T.H."/>
            <person name="Bagheri H.C."/>
        </authorList>
    </citation>
    <scope>NUCLEOTIDE SEQUENCE [LARGE SCALE GENOMIC DNA]</scope>
    <source>
        <strain evidence="13">BUZ 3T</strain>
    </source>
</reference>
<keyword evidence="4" id="KW-0732">Signal</keyword>
<dbReference type="PROSITE" id="PS51760">
    <property type="entry name" value="GH10_2"/>
    <property type="match status" value="1"/>
</dbReference>
<dbReference type="Gene3D" id="3.20.20.80">
    <property type="entry name" value="Glycosidases"/>
    <property type="match status" value="1"/>
</dbReference>
<dbReference type="EMBL" id="CAIT01000006">
    <property type="protein sequence ID" value="CCH53515.1"/>
    <property type="molecule type" value="Genomic_DNA"/>
</dbReference>
<evidence type="ECO:0000256" key="10">
    <source>
        <dbReference type="RuleBase" id="RU361174"/>
    </source>
</evidence>
<dbReference type="AlphaFoldDB" id="I2GHZ0"/>
<dbReference type="InterPro" id="IPR044846">
    <property type="entry name" value="GH10"/>
</dbReference>
<evidence type="ECO:0000256" key="9">
    <source>
        <dbReference type="PROSITE-ProRule" id="PRU10061"/>
    </source>
</evidence>
<evidence type="ECO:0000256" key="8">
    <source>
        <dbReference type="ARBA" id="ARBA00023326"/>
    </source>
</evidence>
<evidence type="ECO:0000313" key="12">
    <source>
        <dbReference type="EMBL" id="CCH53515.1"/>
    </source>
</evidence>
<evidence type="ECO:0000256" key="2">
    <source>
        <dbReference type="ARBA" id="ARBA00007495"/>
    </source>
</evidence>
<dbReference type="InterPro" id="IPR001000">
    <property type="entry name" value="GH10_dom"/>
</dbReference>
<evidence type="ECO:0000256" key="5">
    <source>
        <dbReference type="ARBA" id="ARBA00022801"/>
    </source>
</evidence>
<dbReference type="SUPFAM" id="SSF51445">
    <property type="entry name" value="(Trans)glycosidases"/>
    <property type="match status" value="1"/>
</dbReference>
<dbReference type="eggNOG" id="COG3693">
    <property type="taxonomic scope" value="Bacteria"/>
</dbReference>
<evidence type="ECO:0000313" key="13">
    <source>
        <dbReference type="Proteomes" id="UP000009309"/>
    </source>
</evidence>
<evidence type="ECO:0000256" key="1">
    <source>
        <dbReference type="ARBA" id="ARBA00000681"/>
    </source>
</evidence>
<keyword evidence="5 10" id="KW-0378">Hydrolase</keyword>
<dbReference type="PANTHER" id="PTHR31490">
    <property type="entry name" value="GLYCOSYL HYDROLASE"/>
    <property type="match status" value="1"/>
</dbReference>